<proteinExistence type="predicted"/>
<dbReference type="EMBL" id="VSRR010050021">
    <property type="protein sequence ID" value="MPC79026.1"/>
    <property type="molecule type" value="Genomic_DNA"/>
</dbReference>
<evidence type="ECO:0000313" key="2">
    <source>
        <dbReference type="Proteomes" id="UP000324222"/>
    </source>
</evidence>
<dbReference type="AlphaFoldDB" id="A0A5B7IAU8"/>
<organism evidence="1 2">
    <name type="scientific">Portunus trituberculatus</name>
    <name type="common">Swimming crab</name>
    <name type="synonym">Neptunus trituberculatus</name>
    <dbReference type="NCBI Taxonomy" id="210409"/>
    <lineage>
        <taxon>Eukaryota</taxon>
        <taxon>Metazoa</taxon>
        <taxon>Ecdysozoa</taxon>
        <taxon>Arthropoda</taxon>
        <taxon>Crustacea</taxon>
        <taxon>Multicrustacea</taxon>
        <taxon>Malacostraca</taxon>
        <taxon>Eumalacostraca</taxon>
        <taxon>Eucarida</taxon>
        <taxon>Decapoda</taxon>
        <taxon>Pleocyemata</taxon>
        <taxon>Brachyura</taxon>
        <taxon>Eubrachyura</taxon>
        <taxon>Portunoidea</taxon>
        <taxon>Portunidae</taxon>
        <taxon>Portuninae</taxon>
        <taxon>Portunus</taxon>
    </lineage>
</organism>
<reference evidence="1 2" key="1">
    <citation type="submission" date="2019-05" db="EMBL/GenBank/DDBJ databases">
        <title>Another draft genome of Portunus trituberculatus and its Hox gene families provides insights of decapod evolution.</title>
        <authorList>
            <person name="Jeong J.-H."/>
            <person name="Song I."/>
            <person name="Kim S."/>
            <person name="Choi T."/>
            <person name="Kim D."/>
            <person name="Ryu S."/>
            <person name="Kim W."/>
        </authorList>
    </citation>
    <scope>NUCLEOTIDE SEQUENCE [LARGE SCALE GENOMIC DNA]</scope>
    <source>
        <tissue evidence="1">Muscle</tissue>
    </source>
</reference>
<comment type="caution">
    <text evidence="1">The sequence shown here is derived from an EMBL/GenBank/DDBJ whole genome shotgun (WGS) entry which is preliminary data.</text>
</comment>
<name>A0A5B7IAU8_PORTR</name>
<keyword evidence="2" id="KW-1185">Reference proteome</keyword>
<dbReference type="Proteomes" id="UP000324222">
    <property type="component" value="Unassembled WGS sequence"/>
</dbReference>
<protein>
    <submittedName>
        <fullName evidence="1">Uncharacterized protein</fullName>
    </submittedName>
</protein>
<evidence type="ECO:0000313" key="1">
    <source>
        <dbReference type="EMBL" id="MPC79026.1"/>
    </source>
</evidence>
<sequence>MILADIRDMNHSSVMRYATKCSAEGLDNTPLPPPSLRSPTFPFPPYSLPPPLASVMQLVTYCQETRRGRNGGQRGGG</sequence>
<accession>A0A5B7IAU8</accession>
<gene>
    <name evidence="1" type="ORF">E2C01_073537</name>
</gene>